<reference evidence="4 5" key="1">
    <citation type="submission" date="2016-01" db="EMBL/GenBank/DDBJ databases">
        <title>Characterization of the Clostridium difficile lineages that are prevalent in Hong Kong and China.</title>
        <authorList>
            <person name="Kwok J.S.-L."/>
            <person name="Lam W.-Y."/>
            <person name="Ip M."/>
            <person name="Chan T.-F."/>
            <person name="Hawkey P.M."/>
            <person name="Tsui S.K.-W."/>
        </authorList>
    </citation>
    <scope>NUCLEOTIDE SEQUENCE [LARGE SCALE GENOMIC DNA]</scope>
    <source>
        <strain evidence="4 5">300064</strain>
    </source>
</reference>
<dbReference type="AlphaFoldDB" id="A0A2S7FFF4"/>
<proteinExistence type="inferred from homology"/>
<dbReference type="Gene3D" id="3.40.50.1000">
    <property type="entry name" value="HAD superfamily/HAD-like"/>
    <property type="match status" value="1"/>
</dbReference>
<comment type="caution">
    <text evidence="4">The sequence shown here is derived from an EMBL/GenBank/DDBJ whole genome shotgun (WGS) entry which is preliminary data.</text>
</comment>
<dbReference type="GO" id="GO:0016787">
    <property type="term" value="F:hydrolase activity"/>
    <property type="evidence" value="ECO:0007669"/>
    <property type="project" value="UniProtKB-KW"/>
</dbReference>
<organism evidence="4 5">
    <name type="scientific">Clostridium butyricum</name>
    <dbReference type="NCBI Taxonomy" id="1492"/>
    <lineage>
        <taxon>Bacteria</taxon>
        <taxon>Bacillati</taxon>
        <taxon>Bacillota</taxon>
        <taxon>Clostridia</taxon>
        <taxon>Eubacteriales</taxon>
        <taxon>Clostridiaceae</taxon>
        <taxon>Clostridium</taxon>
    </lineage>
</organism>
<keyword evidence="2 3" id="KW-0378">Hydrolase</keyword>
<gene>
    <name evidence="4" type="ORF">AWN73_06785</name>
</gene>
<dbReference type="SUPFAM" id="SSF56784">
    <property type="entry name" value="HAD-like"/>
    <property type="match status" value="1"/>
</dbReference>
<dbReference type="InterPro" id="IPR052419">
    <property type="entry name" value="5_3-deoxyribonucleotidase-like"/>
</dbReference>
<evidence type="ECO:0000313" key="4">
    <source>
        <dbReference type="EMBL" id="PPV17703.1"/>
    </source>
</evidence>
<evidence type="ECO:0000256" key="2">
    <source>
        <dbReference type="ARBA" id="ARBA00022801"/>
    </source>
</evidence>
<dbReference type="PANTHER" id="PTHR35134:SF2">
    <property type="entry name" value="NUCLEOTIDASE YQFW-RELATED"/>
    <property type="match status" value="1"/>
</dbReference>
<name>A0A2S7FFF4_CLOBU</name>
<dbReference type="InterPro" id="IPR036412">
    <property type="entry name" value="HAD-like_sf"/>
</dbReference>
<evidence type="ECO:0000256" key="1">
    <source>
        <dbReference type="ARBA" id="ARBA00009589"/>
    </source>
</evidence>
<dbReference type="InterPro" id="IPR009206">
    <property type="entry name" value="Nucleotidase_putative"/>
</dbReference>
<sequence length="192" mass="22628">MKQLNICIDIDGTITDPYYWLDSINNYFNLNITESDVTDYDIAKVINIKNDEYDKFYDEYKVQLHSTEKLREDVKNVLDALNRFNNIYFVTARDKSLELLTNLYLKYNKIPFDDVLVLGTHHKVSAAQKLNCDIFIEDSYNNAIELASNGFKVLLMDTNYNRLPLKNNIIRVYDWKEIFQVVTKLTKNEEVV</sequence>
<protein>
    <recommendedName>
        <fullName evidence="3">Nucleotidase</fullName>
        <ecNumber evidence="3">3.1.3.-</ecNumber>
    </recommendedName>
</protein>
<dbReference type="InterPro" id="IPR023214">
    <property type="entry name" value="HAD_sf"/>
</dbReference>
<dbReference type="PANTHER" id="PTHR35134">
    <property type="entry name" value="NUCLEOTIDASE YQFW-RELATED"/>
    <property type="match status" value="1"/>
</dbReference>
<accession>A0A2S7FFF4</accession>
<comment type="similarity">
    <text evidence="1 3">Belongs to the 5'(3')-deoxyribonucleotidase family.</text>
</comment>
<dbReference type="Proteomes" id="UP000238081">
    <property type="component" value="Unassembled WGS sequence"/>
</dbReference>
<evidence type="ECO:0000313" key="5">
    <source>
        <dbReference type="Proteomes" id="UP000238081"/>
    </source>
</evidence>
<dbReference type="RefSeq" id="WP_027635155.1">
    <property type="nucleotide sequence ID" value="NZ_CANCWB010000002.1"/>
</dbReference>
<evidence type="ECO:0000256" key="3">
    <source>
        <dbReference type="PIRNR" id="PIRNR021362"/>
    </source>
</evidence>
<dbReference type="EMBL" id="LRDH01000002">
    <property type="protein sequence ID" value="PPV17703.1"/>
    <property type="molecule type" value="Genomic_DNA"/>
</dbReference>
<dbReference type="EC" id="3.1.3.-" evidence="3"/>
<dbReference type="PIRSF" id="PIRSF021362">
    <property type="entry name" value="UCP021362_HAD"/>
    <property type="match status" value="1"/>
</dbReference>